<sequence length="147" mass="17439">MENFRAPELFIDKDGLWYADGVLMINNEIIKLFASHLKNDGHKEYHIDWQKHLYPVRVEDVPFFVPSLTGEDGQLIIQLYDGRRFPMPLGNILMKNNIPYISLFWQRDTKLSRPAYAELCKSLIEREGQFFIKYGDNEWLVEEVEEK</sequence>
<dbReference type="Proteomes" id="UP000198656">
    <property type="component" value="Unassembled WGS sequence"/>
</dbReference>
<dbReference type="OrthoDB" id="1723813at2"/>
<evidence type="ECO:0000313" key="1">
    <source>
        <dbReference type="EMBL" id="SDH79123.1"/>
    </source>
</evidence>
<dbReference type="AlphaFoldDB" id="A0A1G8FAF6"/>
<organism evidence="1 2">
    <name type="scientific">Desulfosporosinus hippei DSM 8344</name>
    <dbReference type="NCBI Taxonomy" id="1121419"/>
    <lineage>
        <taxon>Bacteria</taxon>
        <taxon>Bacillati</taxon>
        <taxon>Bacillota</taxon>
        <taxon>Clostridia</taxon>
        <taxon>Eubacteriales</taxon>
        <taxon>Desulfitobacteriaceae</taxon>
        <taxon>Desulfosporosinus</taxon>
    </lineage>
</organism>
<reference evidence="2" key="1">
    <citation type="submission" date="2016-10" db="EMBL/GenBank/DDBJ databases">
        <authorList>
            <person name="Varghese N."/>
            <person name="Submissions S."/>
        </authorList>
    </citation>
    <scope>NUCLEOTIDE SEQUENCE [LARGE SCALE GENOMIC DNA]</scope>
    <source>
        <strain evidence="2">DSM 8344</strain>
    </source>
</reference>
<dbReference type="STRING" id="1121419.SAMN05443529_11929"/>
<proteinExistence type="predicted"/>
<gene>
    <name evidence="1" type="ORF">SAMN05443529_11929</name>
</gene>
<dbReference type="Gene3D" id="3.10.540.10">
    <property type="entry name" value="duf1285 like domain"/>
    <property type="match status" value="1"/>
</dbReference>
<dbReference type="RefSeq" id="WP_092334589.1">
    <property type="nucleotide sequence ID" value="NZ_FNCP01000019.1"/>
</dbReference>
<evidence type="ECO:0008006" key="3">
    <source>
        <dbReference type="Google" id="ProtNLM"/>
    </source>
</evidence>
<accession>A0A1G8FAF6</accession>
<dbReference type="EMBL" id="FNCP01000019">
    <property type="protein sequence ID" value="SDH79123.1"/>
    <property type="molecule type" value="Genomic_DNA"/>
</dbReference>
<evidence type="ECO:0000313" key="2">
    <source>
        <dbReference type="Proteomes" id="UP000198656"/>
    </source>
</evidence>
<protein>
    <recommendedName>
        <fullName evidence="3">DUF1285 domain-containing protein</fullName>
    </recommendedName>
</protein>
<keyword evidence="2" id="KW-1185">Reference proteome</keyword>
<name>A0A1G8FAF6_9FIRM</name>